<evidence type="ECO:0000256" key="2">
    <source>
        <dbReference type="ARBA" id="ARBA00022801"/>
    </source>
</evidence>
<dbReference type="CDD" id="cd06127">
    <property type="entry name" value="DEDDh"/>
    <property type="match status" value="1"/>
</dbReference>
<gene>
    <name evidence="5" type="ORF">H2204_008151</name>
</gene>
<evidence type="ECO:0000256" key="3">
    <source>
        <dbReference type="ARBA" id="ARBA00022839"/>
    </source>
</evidence>
<protein>
    <recommendedName>
        <fullName evidence="4">Exonuclease domain-containing protein</fullName>
    </recommendedName>
</protein>
<dbReference type="SMART" id="SM00479">
    <property type="entry name" value="EXOIII"/>
    <property type="match status" value="1"/>
</dbReference>
<dbReference type="InterPro" id="IPR012337">
    <property type="entry name" value="RNaseH-like_sf"/>
</dbReference>
<dbReference type="InterPro" id="IPR013520">
    <property type="entry name" value="Ribonucl_H"/>
</dbReference>
<dbReference type="EMBL" id="JAPDRN010000057">
    <property type="protein sequence ID" value="KAJ9631424.1"/>
    <property type="molecule type" value="Genomic_DNA"/>
</dbReference>
<sequence>MEAPEHFISVDVETSGPVPGEFSLLSIGAVVVDRPELSFYVELMPDSPRYDPEAVAVTGLDLDQLRLTGKQPLDAMRALTNWLASTCGEGQRPVFIGLNAPFDWSFVNYYFHRYCGTNPFGFTALDIKAYFMGALNVRWDQTKSSRMAGILGPTLSPSHNALDDAKYQAELFRLLNSRLRNQQSGSRQ</sequence>
<dbReference type="SUPFAM" id="SSF53098">
    <property type="entry name" value="Ribonuclease H-like"/>
    <property type="match status" value="1"/>
</dbReference>
<comment type="caution">
    <text evidence="5">The sequence shown here is derived from an EMBL/GenBank/DDBJ whole genome shotgun (WGS) entry which is preliminary data.</text>
</comment>
<dbReference type="Pfam" id="PF00929">
    <property type="entry name" value="RNase_T"/>
    <property type="match status" value="1"/>
</dbReference>
<organism evidence="5">
    <name type="scientific">Knufia peltigerae</name>
    <dbReference type="NCBI Taxonomy" id="1002370"/>
    <lineage>
        <taxon>Eukaryota</taxon>
        <taxon>Fungi</taxon>
        <taxon>Dikarya</taxon>
        <taxon>Ascomycota</taxon>
        <taxon>Pezizomycotina</taxon>
        <taxon>Eurotiomycetes</taxon>
        <taxon>Chaetothyriomycetidae</taxon>
        <taxon>Chaetothyriales</taxon>
        <taxon>Trichomeriaceae</taxon>
        <taxon>Knufia</taxon>
    </lineage>
</organism>
<name>A0AA38Y1N4_9EURO</name>
<feature type="domain" description="Exonuclease" evidence="4">
    <location>
        <begin position="6"/>
        <end position="181"/>
    </location>
</feature>
<accession>A0AA38Y1N4</accession>
<keyword evidence="1" id="KW-0540">Nuclease</keyword>
<reference evidence="5" key="1">
    <citation type="submission" date="2022-10" db="EMBL/GenBank/DDBJ databases">
        <title>Culturing micro-colonial fungi from biological soil crusts in the Mojave desert and describing Neophaeococcomyces mojavensis, and introducing the new genera and species Taxawa tesnikishii.</title>
        <authorList>
            <person name="Kurbessoian T."/>
            <person name="Stajich J.E."/>
        </authorList>
    </citation>
    <scope>NUCLEOTIDE SEQUENCE</scope>
    <source>
        <strain evidence="5">TK_35</strain>
    </source>
</reference>
<evidence type="ECO:0000313" key="5">
    <source>
        <dbReference type="EMBL" id="KAJ9631424.1"/>
    </source>
</evidence>
<keyword evidence="2" id="KW-0378">Hydrolase</keyword>
<proteinExistence type="predicted"/>
<dbReference type="GO" id="GO:0003676">
    <property type="term" value="F:nucleic acid binding"/>
    <property type="evidence" value="ECO:0007669"/>
    <property type="project" value="InterPro"/>
</dbReference>
<dbReference type="Gene3D" id="3.30.420.10">
    <property type="entry name" value="Ribonuclease H-like superfamily/Ribonuclease H"/>
    <property type="match status" value="1"/>
</dbReference>
<dbReference type="InterPro" id="IPR036397">
    <property type="entry name" value="RNaseH_sf"/>
</dbReference>
<dbReference type="PANTHER" id="PTHR30231">
    <property type="entry name" value="DNA POLYMERASE III SUBUNIT EPSILON"/>
    <property type="match status" value="1"/>
</dbReference>
<dbReference type="PANTHER" id="PTHR30231:SF4">
    <property type="entry name" value="PROTEIN NEN2"/>
    <property type="match status" value="1"/>
</dbReference>
<dbReference type="AlphaFoldDB" id="A0AA38Y1N4"/>
<evidence type="ECO:0000259" key="4">
    <source>
        <dbReference type="SMART" id="SM00479"/>
    </source>
</evidence>
<evidence type="ECO:0000256" key="1">
    <source>
        <dbReference type="ARBA" id="ARBA00022722"/>
    </source>
</evidence>
<keyword evidence="3" id="KW-0269">Exonuclease</keyword>
<dbReference type="GO" id="GO:0008408">
    <property type="term" value="F:3'-5' exonuclease activity"/>
    <property type="evidence" value="ECO:0007669"/>
    <property type="project" value="TreeGrafter"/>
</dbReference>